<dbReference type="Pfam" id="PF03479">
    <property type="entry name" value="PCC"/>
    <property type="match status" value="1"/>
</dbReference>
<dbReference type="CDD" id="cd11378">
    <property type="entry name" value="DUF296"/>
    <property type="match status" value="1"/>
</dbReference>
<dbReference type="InterPro" id="IPR005175">
    <property type="entry name" value="PPC_dom"/>
</dbReference>
<protein>
    <submittedName>
        <fullName evidence="2">DUF296 domain-containing protein</fullName>
    </submittedName>
</protein>
<comment type="caution">
    <text evidence="2">The sequence shown here is derived from an EMBL/GenBank/DDBJ whole genome shotgun (WGS) entry which is preliminary data.</text>
</comment>
<dbReference type="PANTHER" id="PTHR34988:SF1">
    <property type="entry name" value="DNA-BINDING PROTEIN"/>
    <property type="match status" value="1"/>
</dbReference>
<sequence>MKFRRNGPYCQLRLERDEEIVSTLAAFVREQRVRSAFLVGIGAGRELVLGCYDLKRRRYLKRRFRGDHEIAALVGNVAWADAEPVCHIHAVISNSRLTTYSGHLFSGQVTATCEIALLPGSRRLKRRLEPDSGLKLLQL</sequence>
<evidence type="ECO:0000313" key="2">
    <source>
        <dbReference type="EMBL" id="HGK27672.1"/>
    </source>
</evidence>
<evidence type="ECO:0000259" key="1">
    <source>
        <dbReference type="PROSITE" id="PS51742"/>
    </source>
</evidence>
<feature type="domain" description="PPC" evidence="1">
    <location>
        <begin position="4"/>
        <end position="139"/>
    </location>
</feature>
<reference evidence="2" key="1">
    <citation type="journal article" date="2020" name="mSystems">
        <title>Genome- and Community-Level Interaction Insights into Carbon Utilization and Element Cycling Functions of Hydrothermarchaeota in Hydrothermal Sediment.</title>
        <authorList>
            <person name="Zhou Z."/>
            <person name="Liu Y."/>
            <person name="Xu W."/>
            <person name="Pan J."/>
            <person name="Luo Z.H."/>
            <person name="Li M."/>
        </authorList>
    </citation>
    <scope>NUCLEOTIDE SEQUENCE [LARGE SCALE GENOMIC DNA]</scope>
    <source>
        <strain evidence="2">SpSt-488</strain>
    </source>
</reference>
<dbReference type="Gene3D" id="3.30.1330.80">
    <property type="entry name" value="Hypothetical protein, similar to alpha- acetolactate decarboxylase, domain 2"/>
    <property type="match status" value="1"/>
</dbReference>
<dbReference type="EMBL" id="DSUT01000032">
    <property type="protein sequence ID" value="HGK27672.1"/>
    <property type="molecule type" value="Genomic_DNA"/>
</dbReference>
<dbReference type="SUPFAM" id="SSF117856">
    <property type="entry name" value="AF0104/ALDC/Ptd012-like"/>
    <property type="match status" value="1"/>
</dbReference>
<name>A0A7C4CA87_UNCW3</name>
<dbReference type="PROSITE" id="PS51742">
    <property type="entry name" value="PPC"/>
    <property type="match status" value="1"/>
</dbReference>
<gene>
    <name evidence="2" type="ORF">ENS41_01810</name>
</gene>
<dbReference type="PANTHER" id="PTHR34988">
    <property type="entry name" value="PROTEIN, PUTATIVE-RELATED"/>
    <property type="match status" value="1"/>
</dbReference>
<proteinExistence type="predicted"/>
<dbReference type="AlphaFoldDB" id="A0A7C4CA87"/>
<accession>A0A7C4CA87</accession>
<organism evidence="2">
    <name type="scientific">candidate division WOR-3 bacterium</name>
    <dbReference type="NCBI Taxonomy" id="2052148"/>
    <lineage>
        <taxon>Bacteria</taxon>
        <taxon>Bacteria division WOR-3</taxon>
    </lineage>
</organism>